<dbReference type="PROSITE" id="PS51318">
    <property type="entry name" value="TAT"/>
    <property type="match status" value="1"/>
</dbReference>
<comment type="caution">
    <text evidence="5">The sequence shown here is derived from an EMBL/GenBank/DDBJ whole genome shotgun (WGS) entry which is preliminary data.</text>
</comment>
<evidence type="ECO:0000313" key="6">
    <source>
        <dbReference type="Proteomes" id="UP001595908"/>
    </source>
</evidence>
<evidence type="ECO:0000256" key="3">
    <source>
        <dbReference type="ARBA" id="ARBA00023008"/>
    </source>
</evidence>
<comment type="similarity">
    <text evidence="1">Belongs to the melC1 family.</text>
</comment>
<dbReference type="RefSeq" id="WP_033301954.1">
    <property type="nucleotide sequence ID" value="NZ_JBFAGR010000012.1"/>
</dbReference>
<proteinExistence type="inferred from homology"/>
<dbReference type="EMBL" id="JBHSJE010000009">
    <property type="protein sequence ID" value="MFC4982049.1"/>
    <property type="molecule type" value="Genomic_DNA"/>
</dbReference>
<evidence type="ECO:0000256" key="2">
    <source>
        <dbReference type="ARBA" id="ARBA00022729"/>
    </source>
</evidence>
<organism evidence="5 6">
    <name type="scientific">Streptomyces atroolivaceus</name>
    <dbReference type="NCBI Taxonomy" id="66869"/>
    <lineage>
        <taxon>Bacteria</taxon>
        <taxon>Bacillati</taxon>
        <taxon>Actinomycetota</taxon>
        <taxon>Actinomycetes</taxon>
        <taxon>Kitasatosporales</taxon>
        <taxon>Streptomycetaceae</taxon>
        <taxon>Streptomyces</taxon>
    </lineage>
</organism>
<name>A0ABV9VDM7_STRAZ</name>
<dbReference type="InterPro" id="IPR010928">
    <property type="entry name" value="MelC1"/>
</dbReference>
<sequence length="125" mass="12912">MPMNRREMVMATTGAALVAAAAAVPLMSGEDGGTAAAAPGDTAAGQYTERYLGRTIRVAGEAAGGGVYIDDQPLHLMKFADDAYLSSMCHYAMAPTPLDAARRAVEELRGAALLPSAHGTHVTHL</sequence>
<evidence type="ECO:0000256" key="4">
    <source>
        <dbReference type="SAM" id="SignalP"/>
    </source>
</evidence>
<evidence type="ECO:0000313" key="5">
    <source>
        <dbReference type="EMBL" id="MFC4982049.1"/>
    </source>
</evidence>
<accession>A0ABV9VDM7</accession>
<dbReference type="InterPro" id="IPR006311">
    <property type="entry name" value="TAT_signal"/>
</dbReference>
<feature type="chain" id="PRO_5045535099" evidence="4">
    <location>
        <begin position="22"/>
        <end position="125"/>
    </location>
</feature>
<keyword evidence="6" id="KW-1185">Reference proteome</keyword>
<evidence type="ECO:0000256" key="1">
    <source>
        <dbReference type="ARBA" id="ARBA00009871"/>
    </source>
</evidence>
<gene>
    <name evidence="5" type="ORF">ACFPL4_27525</name>
</gene>
<dbReference type="Proteomes" id="UP001595908">
    <property type="component" value="Unassembled WGS sequence"/>
</dbReference>
<dbReference type="Gene3D" id="3.30.1880.10">
    <property type="entry name" value="protein ne1242 domain like"/>
    <property type="match status" value="1"/>
</dbReference>
<protein>
    <submittedName>
        <fullName evidence="5">Tyrosinase family oxidase copper chaperone</fullName>
    </submittedName>
</protein>
<keyword evidence="3" id="KW-0186">Copper</keyword>
<dbReference type="InterPro" id="IPR023199">
    <property type="entry name" value="GriE/MELC1_sf"/>
</dbReference>
<keyword evidence="2 4" id="KW-0732">Signal</keyword>
<reference evidence="6" key="1">
    <citation type="journal article" date="2019" name="Int. J. Syst. Evol. Microbiol.">
        <title>The Global Catalogue of Microorganisms (GCM) 10K type strain sequencing project: providing services to taxonomists for standard genome sequencing and annotation.</title>
        <authorList>
            <consortium name="The Broad Institute Genomics Platform"/>
            <consortium name="The Broad Institute Genome Sequencing Center for Infectious Disease"/>
            <person name="Wu L."/>
            <person name="Ma J."/>
        </authorList>
    </citation>
    <scope>NUCLEOTIDE SEQUENCE [LARGE SCALE GENOMIC DNA]</scope>
    <source>
        <strain evidence="6">ICMP 257</strain>
    </source>
</reference>
<dbReference type="Pfam" id="PF06236">
    <property type="entry name" value="MelC1"/>
    <property type="match status" value="1"/>
</dbReference>
<feature type="signal peptide" evidence="4">
    <location>
        <begin position="1"/>
        <end position="21"/>
    </location>
</feature>
<dbReference type="GeneID" id="31234591"/>